<gene>
    <name evidence="1" type="ORF">METZ01_LOCUS341698</name>
</gene>
<dbReference type="AlphaFoldDB" id="A0A382QTK7"/>
<evidence type="ECO:0008006" key="2">
    <source>
        <dbReference type="Google" id="ProtNLM"/>
    </source>
</evidence>
<feature type="non-terminal residue" evidence="1">
    <location>
        <position position="1"/>
    </location>
</feature>
<reference evidence="1" key="1">
    <citation type="submission" date="2018-05" db="EMBL/GenBank/DDBJ databases">
        <authorList>
            <person name="Lanie J.A."/>
            <person name="Ng W.-L."/>
            <person name="Kazmierczak K.M."/>
            <person name="Andrzejewski T.M."/>
            <person name="Davidsen T.M."/>
            <person name="Wayne K.J."/>
            <person name="Tettelin H."/>
            <person name="Glass J.I."/>
            <person name="Rusch D."/>
            <person name="Podicherti R."/>
            <person name="Tsui H.-C.T."/>
            <person name="Winkler M.E."/>
        </authorList>
    </citation>
    <scope>NUCLEOTIDE SEQUENCE</scope>
</reference>
<name>A0A382QTK7_9ZZZZ</name>
<accession>A0A382QTK7</accession>
<protein>
    <recommendedName>
        <fullName evidence="2">Dockerin domain-containing protein</fullName>
    </recommendedName>
</protein>
<dbReference type="SUPFAM" id="SSF63446">
    <property type="entry name" value="Type I dockerin domain"/>
    <property type="match status" value="1"/>
</dbReference>
<dbReference type="EMBL" id="UINC01116829">
    <property type="protein sequence ID" value="SVC88844.1"/>
    <property type="molecule type" value="Genomic_DNA"/>
</dbReference>
<organism evidence="1">
    <name type="scientific">marine metagenome</name>
    <dbReference type="NCBI Taxonomy" id="408172"/>
    <lineage>
        <taxon>unclassified sequences</taxon>
        <taxon>metagenomes</taxon>
        <taxon>ecological metagenomes</taxon>
    </lineage>
</organism>
<sequence>GPFLRGDVDQSGDLQLTDAVAIFSYLFLGDSEPGCLAAADADGTGEINLTSGVFLLQFLFIGGQQPEAPCPQCARSSRAADLGLGCRRPPNCF</sequence>
<dbReference type="Gene3D" id="1.10.1330.10">
    <property type="entry name" value="Dockerin domain"/>
    <property type="match status" value="1"/>
</dbReference>
<dbReference type="InterPro" id="IPR036439">
    <property type="entry name" value="Dockerin_dom_sf"/>
</dbReference>
<dbReference type="GO" id="GO:0000272">
    <property type="term" value="P:polysaccharide catabolic process"/>
    <property type="evidence" value="ECO:0007669"/>
    <property type="project" value="InterPro"/>
</dbReference>
<proteinExistence type="predicted"/>
<evidence type="ECO:0000313" key="1">
    <source>
        <dbReference type="EMBL" id="SVC88844.1"/>
    </source>
</evidence>